<evidence type="ECO:0000259" key="9">
    <source>
        <dbReference type="Pfam" id="PF01895"/>
    </source>
</evidence>
<keyword evidence="11" id="KW-1185">Reference proteome</keyword>
<accession>A0A1H5YIL2</accession>
<organism evidence="10 11">
    <name type="scientific">Bryocella elongata</name>
    <dbReference type="NCBI Taxonomy" id="863522"/>
    <lineage>
        <taxon>Bacteria</taxon>
        <taxon>Pseudomonadati</taxon>
        <taxon>Acidobacteriota</taxon>
        <taxon>Terriglobia</taxon>
        <taxon>Terriglobales</taxon>
        <taxon>Acidobacteriaceae</taxon>
        <taxon>Bryocella</taxon>
    </lineage>
</organism>
<keyword evidence="4 8" id="KW-0813">Transport</keyword>
<evidence type="ECO:0000256" key="2">
    <source>
        <dbReference type="ARBA" id="ARBA00008107"/>
    </source>
</evidence>
<comment type="subcellular location">
    <subcellularLocation>
        <location evidence="1 8">Cytoplasm</location>
    </subcellularLocation>
</comment>
<dbReference type="PIRSF" id="PIRSF003107">
    <property type="entry name" value="PhoU"/>
    <property type="match status" value="1"/>
</dbReference>
<dbReference type="SUPFAM" id="SSF109755">
    <property type="entry name" value="PhoU-like"/>
    <property type="match status" value="1"/>
</dbReference>
<evidence type="ECO:0000256" key="6">
    <source>
        <dbReference type="ARBA" id="ARBA00022592"/>
    </source>
</evidence>
<reference evidence="10 11" key="1">
    <citation type="submission" date="2016-10" db="EMBL/GenBank/DDBJ databases">
        <authorList>
            <person name="de Groot N.N."/>
        </authorList>
    </citation>
    <scope>NUCLEOTIDE SEQUENCE [LARGE SCALE GENOMIC DNA]</scope>
    <source>
        <strain evidence="10 11">DSM 22489</strain>
    </source>
</reference>
<evidence type="ECO:0000256" key="8">
    <source>
        <dbReference type="PIRNR" id="PIRNR003107"/>
    </source>
</evidence>
<evidence type="ECO:0000256" key="5">
    <source>
        <dbReference type="ARBA" id="ARBA00022490"/>
    </source>
</evidence>
<dbReference type="GO" id="GO:0005737">
    <property type="term" value="C:cytoplasm"/>
    <property type="evidence" value="ECO:0007669"/>
    <property type="project" value="UniProtKB-SubCell"/>
</dbReference>
<dbReference type="PANTHER" id="PTHR42930:SF3">
    <property type="entry name" value="PHOSPHATE-SPECIFIC TRANSPORT SYSTEM ACCESSORY PROTEIN PHOU"/>
    <property type="match status" value="1"/>
</dbReference>
<feature type="domain" description="PhoU" evidence="9">
    <location>
        <begin position="19"/>
        <end position="104"/>
    </location>
</feature>
<dbReference type="EMBL" id="FNVA01000003">
    <property type="protein sequence ID" value="SEG23387.1"/>
    <property type="molecule type" value="Genomic_DNA"/>
</dbReference>
<comment type="similarity">
    <text evidence="2 8">Belongs to the PhoU family.</text>
</comment>
<evidence type="ECO:0000256" key="3">
    <source>
        <dbReference type="ARBA" id="ARBA00011738"/>
    </source>
</evidence>
<dbReference type="InterPro" id="IPR038078">
    <property type="entry name" value="PhoU-like_sf"/>
</dbReference>
<comment type="subunit">
    <text evidence="3 8">Homodimer.</text>
</comment>
<evidence type="ECO:0000313" key="10">
    <source>
        <dbReference type="EMBL" id="SEG23387.1"/>
    </source>
</evidence>
<dbReference type="Proteomes" id="UP000236728">
    <property type="component" value="Unassembled WGS sequence"/>
</dbReference>
<evidence type="ECO:0000256" key="4">
    <source>
        <dbReference type="ARBA" id="ARBA00022448"/>
    </source>
</evidence>
<name>A0A1H5YIL2_9BACT</name>
<evidence type="ECO:0000256" key="1">
    <source>
        <dbReference type="ARBA" id="ARBA00004496"/>
    </source>
</evidence>
<dbReference type="GO" id="GO:0030643">
    <property type="term" value="P:intracellular phosphate ion homeostasis"/>
    <property type="evidence" value="ECO:0007669"/>
    <property type="project" value="InterPro"/>
</dbReference>
<protein>
    <recommendedName>
        <fullName evidence="8">Phosphate-specific transport system accessory protein PhoU</fullName>
    </recommendedName>
</protein>
<dbReference type="Gene3D" id="1.20.58.220">
    <property type="entry name" value="Phosphate transport system protein phou homolog 2, domain 2"/>
    <property type="match status" value="2"/>
</dbReference>
<dbReference type="AlphaFoldDB" id="A0A1H5YIL2"/>
<gene>
    <name evidence="10" type="ORF">SAMN05421819_2312</name>
</gene>
<feature type="domain" description="PhoU" evidence="9">
    <location>
        <begin position="121"/>
        <end position="205"/>
    </location>
</feature>
<evidence type="ECO:0000313" key="11">
    <source>
        <dbReference type="Proteomes" id="UP000236728"/>
    </source>
</evidence>
<sequence>MMRINFQQKLDELKERLLVMAGLVEQAIQRATEAYSTRDTELCELVKLSEPAINRMEREIDQAALDLLAMEQPMAVDLRFIIAVIRINADLERVGDQAVGIAGRVKDLGMFANLDIPVDIPKLASLSQAMVRKALQAFIEGDADLAQSVLTLDDQVDEMNREAFRSLGELIKTKPEMSSQALNALIISRNLERVGDHATNIAEDVIFWVRGADVRHGWAPEED</sequence>
<comment type="function">
    <text evidence="7 8">Plays a role in the regulation of phosphate uptake.</text>
</comment>
<dbReference type="GO" id="GO:0006817">
    <property type="term" value="P:phosphate ion transport"/>
    <property type="evidence" value="ECO:0007669"/>
    <property type="project" value="UniProtKB-KW"/>
</dbReference>
<dbReference type="InterPro" id="IPR028366">
    <property type="entry name" value="PhoU"/>
</dbReference>
<keyword evidence="6 8" id="KW-0592">Phosphate transport</keyword>
<dbReference type="NCBIfam" id="TIGR02135">
    <property type="entry name" value="phoU_full"/>
    <property type="match status" value="1"/>
</dbReference>
<proteinExistence type="inferred from homology"/>
<dbReference type="Pfam" id="PF01895">
    <property type="entry name" value="PhoU"/>
    <property type="match status" value="2"/>
</dbReference>
<dbReference type="GO" id="GO:0045936">
    <property type="term" value="P:negative regulation of phosphate metabolic process"/>
    <property type="evidence" value="ECO:0007669"/>
    <property type="project" value="InterPro"/>
</dbReference>
<dbReference type="PANTHER" id="PTHR42930">
    <property type="entry name" value="PHOSPHATE-SPECIFIC TRANSPORT SYSTEM ACCESSORY PROTEIN PHOU"/>
    <property type="match status" value="1"/>
</dbReference>
<keyword evidence="5 8" id="KW-0963">Cytoplasm</keyword>
<dbReference type="InterPro" id="IPR026022">
    <property type="entry name" value="PhoU_dom"/>
</dbReference>
<evidence type="ECO:0000256" key="7">
    <source>
        <dbReference type="ARBA" id="ARBA00056181"/>
    </source>
</evidence>
<dbReference type="FunFam" id="1.20.58.220:FF:000004">
    <property type="entry name" value="Phosphate-specific transport system accessory protein PhoU"/>
    <property type="match status" value="1"/>
</dbReference>